<dbReference type="AlphaFoldDB" id="A0A833HML1"/>
<feature type="transmembrane region" description="Helical" evidence="1">
    <location>
        <begin position="7"/>
        <end position="26"/>
    </location>
</feature>
<name>A0A833HML1_9FIRM</name>
<organism evidence="2 3">
    <name type="scientific">Alkaliphilus serpentinus</name>
    <dbReference type="NCBI Taxonomy" id="1482731"/>
    <lineage>
        <taxon>Bacteria</taxon>
        <taxon>Bacillati</taxon>
        <taxon>Bacillota</taxon>
        <taxon>Clostridia</taxon>
        <taxon>Peptostreptococcales</taxon>
        <taxon>Natronincolaceae</taxon>
        <taxon>Alkaliphilus</taxon>
    </lineage>
</organism>
<accession>A0A833HML1</accession>
<dbReference type="EMBL" id="WBZB01000040">
    <property type="protein sequence ID" value="KAB3527680.1"/>
    <property type="molecule type" value="Genomic_DNA"/>
</dbReference>
<dbReference type="PANTHER" id="PTHR36443:SF1">
    <property type="entry name" value="BSR5223 PROTEIN"/>
    <property type="match status" value="1"/>
</dbReference>
<keyword evidence="1" id="KW-0472">Membrane</keyword>
<comment type="caution">
    <text evidence="2">The sequence shown here is derived from an EMBL/GenBank/DDBJ whole genome shotgun (WGS) entry which is preliminary data.</text>
</comment>
<sequence>MESIGKTIIMVGIALIALGGILMIASRLGLGKLPGDIVISKGNFTFYFPIVTSILLSLLLSLILRVFLKK</sequence>
<keyword evidence="3" id="KW-1185">Reference proteome</keyword>
<evidence type="ECO:0000313" key="3">
    <source>
        <dbReference type="Proteomes" id="UP000465601"/>
    </source>
</evidence>
<keyword evidence="1" id="KW-1133">Transmembrane helix</keyword>
<reference evidence="2 3" key="1">
    <citation type="submission" date="2019-10" db="EMBL/GenBank/DDBJ databases">
        <title>Alkaliphilus serpentinus sp. nov. and Alkaliphilus pronyensis sp. nov., two novel anaerobic alkaliphilic species isolated from the serpentinized-hosted hydrothermal field of the Prony Bay (New Caledonia).</title>
        <authorList>
            <person name="Postec A."/>
        </authorList>
    </citation>
    <scope>NUCLEOTIDE SEQUENCE [LARGE SCALE GENOMIC DNA]</scope>
    <source>
        <strain evidence="2 3">LacT</strain>
    </source>
</reference>
<feature type="transmembrane region" description="Helical" evidence="1">
    <location>
        <begin position="46"/>
        <end position="68"/>
    </location>
</feature>
<evidence type="ECO:0000313" key="2">
    <source>
        <dbReference type="EMBL" id="KAB3527680.1"/>
    </source>
</evidence>
<dbReference type="RefSeq" id="WP_151866574.1">
    <property type="nucleotide sequence ID" value="NZ_WBZB01000040.1"/>
</dbReference>
<dbReference type="Proteomes" id="UP000465601">
    <property type="component" value="Unassembled WGS sequence"/>
</dbReference>
<proteinExistence type="predicted"/>
<evidence type="ECO:0000256" key="1">
    <source>
        <dbReference type="SAM" id="Phobius"/>
    </source>
</evidence>
<dbReference type="Pfam" id="PF11146">
    <property type="entry name" value="DUF2905"/>
    <property type="match status" value="1"/>
</dbReference>
<gene>
    <name evidence="2" type="ORF">F8153_11915</name>
</gene>
<dbReference type="PANTHER" id="PTHR36443">
    <property type="entry name" value="BSR5223 PROTEIN"/>
    <property type="match status" value="1"/>
</dbReference>
<keyword evidence="1" id="KW-0812">Transmembrane</keyword>
<dbReference type="InterPro" id="IPR021320">
    <property type="entry name" value="DUF2905"/>
</dbReference>
<protein>
    <submittedName>
        <fullName evidence="2">DUF2905 domain-containing protein</fullName>
    </submittedName>
</protein>